<feature type="compositionally biased region" description="Low complexity" evidence="1">
    <location>
        <begin position="533"/>
        <end position="547"/>
    </location>
</feature>
<protein>
    <submittedName>
        <fullName evidence="2">Uncharacterized protein</fullName>
    </submittedName>
</protein>
<organism evidence="2 3">
    <name type="scientific">Cyphellophora attinorum</name>
    <dbReference type="NCBI Taxonomy" id="1664694"/>
    <lineage>
        <taxon>Eukaryota</taxon>
        <taxon>Fungi</taxon>
        <taxon>Dikarya</taxon>
        <taxon>Ascomycota</taxon>
        <taxon>Pezizomycotina</taxon>
        <taxon>Eurotiomycetes</taxon>
        <taxon>Chaetothyriomycetidae</taxon>
        <taxon>Chaetothyriales</taxon>
        <taxon>Cyphellophoraceae</taxon>
        <taxon>Cyphellophora</taxon>
    </lineage>
</organism>
<comment type="caution">
    <text evidence="2">The sequence shown here is derived from an EMBL/GenBank/DDBJ whole genome shotgun (WGS) entry which is preliminary data.</text>
</comment>
<feature type="region of interest" description="Disordered" evidence="1">
    <location>
        <begin position="1"/>
        <end position="50"/>
    </location>
</feature>
<accession>A0A0N1P465</accession>
<feature type="compositionally biased region" description="Polar residues" evidence="1">
    <location>
        <begin position="135"/>
        <end position="157"/>
    </location>
</feature>
<feature type="compositionally biased region" description="Pro residues" evidence="1">
    <location>
        <begin position="418"/>
        <end position="429"/>
    </location>
</feature>
<proteinExistence type="predicted"/>
<dbReference type="Proteomes" id="UP000038010">
    <property type="component" value="Unassembled WGS sequence"/>
</dbReference>
<feature type="compositionally biased region" description="Polar residues" evidence="1">
    <location>
        <begin position="379"/>
        <end position="390"/>
    </location>
</feature>
<gene>
    <name evidence="2" type="ORF">AB675_2856</name>
</gene>
<dbReference type="GeneID" id="28734740"/>
<feature type="region of interest" description="Disordered" evidence="1">
    <location>
        <begin position="377"/>
        <end position="429"/>
    </location>
</feature>
<feature type="compositionally biased region" description="Low complexity" evidence="1">
    <location>
        <begin position="192"/>
        <end position="206"/>
    </location>
</feature>
<feature type="region of interest" description="Disordered" evidence="1">
    <location>
        <begin position="523"/>
        <end position="549"/>
    </location>
</feature>
<sequence length="622" mass="66365">MWRSDPNATPSDSRVPSTPQQAQAQNTHGFTPNKPSPLAHLAFSSDDPDFDLSPMTNANLSADLSIDSSFLNWPDDNPANWPQSDDLDDMFGPLSASPPKGPRFGELGDSNMPMDSSNSIYPLIPDNPADLLTDRSLNASASPSLQSQGVDGQTQHGDNLHHVSSRQLAKRMSLPAGFFARRAISDSVAQGSTATRSKARASSMTTERPSLTRTAAAPGVSRMSGHPPRVGKQRASSASYKLRPPPEWLPEPSSPLPPAVPPNSIAGSPSEGASDGIKTKHRPFTLTCNLCKLPFRPSAHTIRPDAERRAYCAECIRSTGDRIVEEQKIKLVDDDDEYMVFGSDPLDAEMDVFSSQGNAPRGGLRRFTTVTPTAHRYNLRSSSGDSSTTAGPRRKAHDQYGQDTIDMHGDTVSNRIAAPPPTPEHPSPMQPALPVLSDAELAALLQNAIRDTPSMEDKASKPAANTIDSQRNDDALFGGFTTTDELDGPGPAIVDEMQPPISLLSSYTLPQQIIAPLLLNSGQASGQGAPTEQQSLSQPASVSSSSSHIHARTAPVIASLTATAAAPAAPQITSPSIRQGNTSRVGLAAAQEFVRRNALDIRRIRERMGLIPRSPSHGQGRP</sequence>
<keyword evidence="3" id="KW-1185">Reference proteome</keyword>
<name>A0A0N1P465_9EURO</name>
<feature type="compositionally biased region" description="Polar residues" evidence="1">
    <location>
        <begin position="1"/>
        <end position="30"/>
    </location>
</feature>
<feature type="compositionally biased region" description="Polar residues" evidence="1">
    <location>
        <begin position="523"/>
        <end position="532"/>
    </location>
</feature>
<feature type="compositionally biased region" description="Pro residues" evidence="1">
    <location>
        <begin position="243"/>
        <end position="261"/>
    </location>
</feature>
<dbReference type="AlphaFoldDB" id="A0A0N1P465"/>
<dbReference type="EMBL" id="LFJN01000002">
    <property type="protein sequence ID" value="KPI45123.1"/>
    <property type="molecule type" value="Genomic_DNA"/>
</dbReference>
<dbReference type="VEuPathDB" id="FungiDB:AB675_2856"/>
<feature type="compositionally biased region" description="Basic and acidic residues" evidence="1">
    <location>
        <begin position="397"/>
        <end position="409"/>
    </location>
</feature>
<feature type="region of interest" description="Disordered" evidence="1">
    <location>
        <begin position="187"/>
        <end position="279"/>
    </location>
</feature>
<evidence type="ECO:0000313" key="2">
    <source>
        <dbReference type="EMBL" id="KPI45123.1"/>
    </source>
</evidence>
<evidence type="ECO:0000313" key="3">
    <source>
        <dbReference type="Proteomes" id="UP000038010"/>
    </source>
</evidence>
<dbReference type="RefSeq" id="XP_018005086.1">
    <property type="nucleotide sequence ID" value="XM_018142860.1"/>
</dbReference>
<feature type="region of interest" description="Disordered" evidence="1">
    <location>
        <begin position="73"/>
        <end position="168"/>
    </location>
</feature>
<evidence type="ECO:0000256" key="1">
    <source>
        <dbReference type="SAM" id="MobiDB-lite"/>
    </source>
</evidence>
<dbReference type="OrthoDB" id="10682982at2759"/>
<reference evidence="2 3" key="1">
    <citation type="submission" date="2015-06" db="EMBL/GenBank/DDBJ databases">
        <title>Draft genome of the ant-associated black yeast Phialophora attae CBS 131958.</title>
        <authorList>
            <person name="Moreno L.F."/>
            <person name="Stielow B.J."/>
            <person name="de Hoog S."/>
            <person name="Vicente V.A."/>
            <person name="Weiss V.A."/>
            <person name="de Vries M."/>
            <person name="Cruz L.M."/>
            <person name="Souza E.M."/>
        </authorList>
    </citation>
    <scope>NUCLEOTIDE SEQUENCE [LARGE SCALE GENOMIC DNA]</scope>
    <source>
        <strain evidence="2 3">CBS 131958</strain>
    </source>
</reference>